<dbReference type="SMART" id="SM00248">
    <property type="entry name" value="ANK"/>
    <property type="match status" value="2"/>
</dbReference>
<accession>A0A8J5LYG8</accession>
<dbReference type="InterPro" id="IPR002110">
    <property type="entry name" value="Ankyrin_rpt"/>
</dbReference>
<feature type="repeat" description="ANK" evidence="3">
    <location>
        <begin position="1"/>
        <end position="27"/>
    </location>
</feature>
<evidence type="ECO:0000313" key="5">
    <source>
        <dbReference type="Proteomes" id="UP000709295"/>
    </source>
</evidence>
<feature type="repeat" description="ANK" evidence="3">
    <location>
        <begin position="28"/>
        <end position="60"/>
    </location>
</feature>
<sequence>MRASEMGNADVVDILLKRGVAVDTLDSSGVTALIQASERGNTDVVNCLLRSGAVVDLVDEQGNTALISAARKGHYSIVERGANIGKQRLTGDTALLLQVK</sequence>
<dbReference type="EMBL" id="JAENGY010001160">
    <property type="protein sequence ID" value="KAG6951894.1"/>
    <property type="molecule type" value="Genomic_DNA"/>
</dbReference>
<keyword evidence="2 3" id="KW-0040">ANK repeat</keyword>
<evidence type="ECO:0000256" key="1">
    <source>
        <dbReference type="ARBA" id="ARBA00022737"/>
    </source>
</evidence>
<dbReference type="PANTHER" id="PTHR24171">
    <property type="entry name" value="ANKYRIN REPEAT DOMAIN-CONTAINING PROTEIN 39-RELATED"/>
    <property type="match status" value="1"/>
</dbReference>
<comment type="caution">
    <text evidence="4">The sequence shown here is derived from an EMBL/GenBank/DDBJ whole genome shotgun (WGS) entry which is preliminary data.</text>
</comment>
<dbReference type="PROSITE" id="PS50297">
    <property type="entry name" value="ANK_REP_REGION"/>
    <property type="match status" value="1"/>
</dbReference>
<dbReference type="Pfam" id="PF12796">
    <property type="entry name" value="Ank_2"/>
    <property type="match status" value="1"/>
</dbReference>
<name>A0A8J5LYG8_9STRA</name>
<keyword evidence="5" id="KW-1185">Reference proteome</keyword>
<protein>
    <recommendedName>
        <fullName evidence="6">Ankyrin repeat protein</fullName>
    </recommendedName>
</protein>
<dbReference type="Proteomes" id="UP000709295">
    <property type="component" value="Unassembled WGS sequence"/>
</dbReference>
<evidence type="ECO:0008006" key="6">
    <source>
        <dbReference type="Google" id="ProtNLM"/>
    </source>
</evidence>
<gene>
    <name evidence="4" type="ORF">JG688_00013530</name>
</gene>
<evidence type="ECO:0000313" key="4">
    <source>
        <dbReference type="EMBL" id="KAG6951894.1"/>
    </source>
</evidence>
<proteinExistence type="predicted"/>
<evidence type="ECO:0000256" key="2">
    <source>
        <dbReference type="ARBA" id="ARBA00023043"/>
    </source>
</evidence>
<reference evidence="4" key="1">
    <citation type="submission" date="2021-01" db="EMBL/GenBank/DDBJ databases">
        <title>Phytophthora aleatoria, a newly-described species from Pinus radiata is distinct from Phytophthora cactorum isolates based on comparative genomics.</title>
        <authorList>
            <person name="Mcdougal R."/>
            <person name="Panda P."/>
            <person name="Williams N."/>
            <person name="Studholme D.J."/>
        </authorList>
    </citation>
    <scope>NUCLEOTIDE SEQUENCE</scope>
    <source>
        <strain evidence="4">NZFS 4037</strain>
    </source>
</reference>
<organism evidence="4 5">
    <name type="scientific">Phytophthora aleatoria</name>
    <dbReference type="NCBI Taxonomy" id="2496075"/>
    <lineage>
        <taxon>Eukaryota</taxon>
        <taxon>Sar</taxon>
        <taxon>Stramenopiles</taxon>
        <taxon>Oomycota</taxon>
        <taxon>Peronosporomycetes</taxon>
        <taxon>Peronosporales</taxon>
        <taxon>Peronosporaceae</taxon>
        <taxon>Phytophthora</taxon>
    </lineage>
</organism>
<dbReference type="AlphaFoldDB" id="A0A8J5LYG8"/>
<evidence type="ECO:0000256" key="3">
    <source>
        <dbReference type="PROSITE-ProRule" id="PRU00023"/>
    </source>
</evidence>
<dbReference type="PROSITE" id="PS50088">
    <property type="entry name" value="ANK_REPEAT"/>
    <property type="match status" value="2"/>
</dbReference>
<keyword evidence="1" id="KW-0677">Repeat</keyword>